<evidence type="ECO:0000256" key="1">
    <source>
        <dbReference type="ARBA" id="ARBA00001070"/>
    </source>
</evidence>
<dbReference type="SUPFAM" id="SSF50993">
    <property type="entry name" value="Peptidase/esterase 'gauge' domain"/>
    <property type="match status" value="1"/>
</dbReference>
<dbReference type="OrthoDB" id="248387at2759"/>
<reference evidence="9 10" key="1">
    <citation type="submission" date="2006-10" db="EMBL/GenBank/DDBJ databases">
        <title>The Genome Sequence of Batrachochytrium dendrobatidis JEL423.</title>
        <authorList>
            <consortium name="The Broad Institute Genome Sequencing Platform"/>
            <person name="Birren B."/>
            <person name="Lander E."/>
            <person name="Galagan J."/>
            <person name="Cuomo C."/>
            <person name="Devon K."/>
            <person name="Jaffe D."/>
            <person name="Butler J."/>
            <person name="Alvarez P."/>
            <person name="Gnerre S."/>
            <person name="Grabherr M."/>
            <person name="Kleber M."/>
            <person name="Mauceli E."/>
            <person name="Brockman W."/>
            <person name="Young S."/>
            <person name="LaButti K."/>
            <person name="Sykes S."/>
            <person name="DeCaprio D."/>
            <person name="Crawford M."/>
            <person name="Koehrsen M."/>
            <person name="Engels R."/>
            <person name="Montgomery P."/>
            <person name="Pearson M."/>
            <person name="Howarth C."/>
            <person name="Larson L."/>
            <person name="White J."/>
            <person name="O'Leary S."/>
            <person name="Kodira C."/>
            <person name="Zeng Q."/>
            <person name="Yandava C."/>
            <person name="Alvarado L."/>
            <person name="Longcore J."/>
            <person name="James T."/>
        </authorList>
    </citation>
    <scope>NUCLEOTIDE SEQUENCE [LARGE SCALE GENOMIC DNA]</scope>
    <source>
        <strain evidence="9 10">JEL423</strain>
    </source>
</reference>
<dbReference type="GO" id="GO:0070012">
    <property type="term" value="F:oligopeptidase activity"/>
    <property type="evidence" value="ECO:0007669"/>
    <property type="project" value="TreeGrafter"/>
</dbReference>
<dbReference type="Proteomes" id="UP000077115">
    <property type="component" value="Unassembled WGS sequence"/>
</dbReference>
<dbReference type="InterPro" id="IPR051167">
    <property type="entry name" value="Prolyl_oligopep/macrocyclase"/>
</dbReference>
<evidence type="ECO:0000259" key="7">
    <source>
        <dbReference type="Pfam" id="PF00326"/>
    </source>
</evidence>
<feature type="domain" description="Peptidase S9 prolyl oligopeptidase catalytic" evidence="7">
    <location>
        <begin position="517"/>
        <end position="726"/>
    </location>
</feature>
<dbReference type="InterPro" id="IPR002470">
    <property type="entry name" value="Peptidase_S9A"/>
</dbReference>
<dbReference type="PRINTS" id="PR00862">
    <property type="entry name" value="PROLIGOPTASE"/>
</dbReference>
<dbReference type="FunFam" id="2.130.10.120:FF:000001">
    <property type="entry name" value="Prolyl endopeptidase"/>
    <property type="match status" value="1"/>
</dbReference>
<keyword evidence="5 6" id="KW-0720">Serine protease</keyword>
<reference evidence="9 10" key="2">
    <citation type="submission" date="2016-05" db="EMBL/GenBank/DDBJ databases">
        <title>Lineage-specific infection strategies underlie the spectrum of fungal disease in amphibians.</title>
        <authorList>
            <person name="Cuomo C.A."/>
            <person name="Farrer R.A."/>
            <person name="James T."/>
            <person name="Longcore J."/>
            <person name="Birren B."/>
        </authorList>
    </citation>
    <scope>NUCLEOTIDE SEQUENCE [LARGE SCALE GENOMIC DNA]</scope>
    <source>
        <strain evidence="9 10">JEL423</strain>
    </source>
</reference>
<dbReference type="EC" id="3.4.21.-" evidence="6"/>
<evidence type="ECO:0000256" key="6">
    <source>
        <dbReference type="RuleBase" id="RU368024"/>
    </source>
</evidence>
<evidence type="ECO:0000313" key="9">
    <source>
        <dbReference type="EMBL" id="OAJ45378.1"/>
    </source>
</evidence>
<protein>
    <recommendedName>
        <fullName evidence="6">Prolyl endopeptidase</fullName>
        <ecNumber evidence="6">3.4.21.-</ecNumber>
    </recommendedName>
</protein>
<keyword evidence="3 6" id="KW-0645">Protease</keyword>
<feature type="domain" description="Peptidase S9A N-terminal" evidence="8">
    <location>
        <begin position="32"/>
        <end position="455"/>
    </location>
</feature>
<dbReference type="InterPro" id="IPR023302">
    <property type="entry name" value="Pept_S9A_N"/>
</dbReference>
<dbReference type="PROSITE" id="PS00708">
    <property type="entry name" value="PRO_ENDOPEP_SER"/>
    <property type="match status" value="1"/>
</dbReference>
<comment type="similarity">
    <text evidence="2 6">Belongs to the peptidase S9A family.</text>
</comment>
<dbReference type="GO" id="GO:0006508">
    <property type="term" value="P:proteolysis"/>
    <property type="evidence" value="ECO:0007669"/>
    <property type="project" value="UniProtKB-KW"/>
</dbReference>
<dbReference type="EMBL" id="DS022316">
    <property type="protein sequence ID" value="OAJ45378.1"/>
    <property type="molecule type" value="Genomic_DNA"/>
</dbReference>
<gene>
    <name evidence="9" type="ORF">BDEG_28521</name>
</gene>
<evidence type="ECO:0000256" key="2">
    <source>
        <dbReference type="ARBA" id="ARBA00005228"/>
    </source>
</evidence>
<dbReference type="Gene3D" id="3.40.50.1820">
    <property type="entry name" value="alpha/beta hydrolase"/>
    <property type="match status" value="1"/>
</dbReference>
<sequence>MAARWIQKCFILREYGSKTIFTTRSMSAYSYPAARRDDSIQDNLHGTIVADPYRWLEDPNSVETETFVNAQNAVAEQFLSQCDYRSKFKDRMTALYNYEKVGCPMHRGDAYYYFHNTGLQPQSVLYKQNSLSPDAQRKVFFDPNTLSVDGTVSINTFAFSESGKYFAYALSASGSDWVNIHVRETQDGVTTDFEPKPIEWAKFTSISWTHDDLGYFYSRYVKPDTLDSGKKGTETNANKCPSTYYHKIGSCQDDDVMIYTDPSHPDRMGSVTVSDDGKFLILHTVDGCNPENAIHIHELKGEVSASNKPVFSPVFTTFDASYRYVTNDGPIFWFSTTKNSPKHRIVKVDVTCTDKTLVEVVPETENVISTIEVADNNKLIVTYLADVKHIAFVHDLYTGGLLSPTKLPLPEGSIINAMQGRRKDSEIFYMFSSFLTPGTTYRYDFKTNSQSVFRETIVNGLCTSDLQTIQVFYESKDGTKIPMYIISHKDTKLDGSNSTVLYGYGGFNISITPSFSVSWLTYVQHLRGVVAIANIRGGGEYGQEKWYDQGRRAKKQNVFDDFQWAAKWLIANNYCRSEKIAINGGSNGGLLVGACINQAPELFGAAVAQVGVMDIYRFHKFTIGAAWTSDYGNPDNAEDFAVMKKYSPLHNIQKEKQYPAVLIMTGDHDDRVVPLHSHKFIAELQHTLKDNVKPLIERVEVKAGHGAGKSTQQFIEDTTDKFAFIGLATGATWHD</sequence>
<evidence type="ECO:0000256" key="3">
    <source>
        <dbReference type="ARBA" id="ARBA00022670"/>
    </source>
</evidence>
<proteinExistence type="inferred from homology"/>
<evidence type="ECO:0000256" key="5">
    <source>
        <dbReference type="ARBA" id="ARBA00022825"/>
    </source>
</evidence>
<dbReference type="eggNOG" id="KOG2237">
    <property type="taxonomic scope" value="Eukaryota"/>
</dbReference>
<comment type="catalytic activity">
    <reaction evidence="1">
        <text>Hydrolysis of Pro-|-Xaa &gt;&gt; Ala-|-Xaa in oligopeptides.</text>
        <dbReference type="EC" id="3.4.21.26"/>
    </reaction>
</comment>
<dbReference type="SUPFAM" id="SSF53474">
    <property type="entry name" value="alpha/beta-Hydrolases"/>
    <property type="match status" value="1"/>
</dbReference>
<dbReference type="GO" id="GO:0004252">
    <property type="term" value="F:serine-type endopeptidase activity"/>
    <property type="evidence" value="ECO:0007669"/>
    <property type="project" value="UniProtKB-UniRule"/>
</dbReference>
<dbReference type="PANTHER" id="PTHR42881:SF2">
    <property type="entry name" value="PROLYL ENDOPEPTIDASE"/>
    <property type="match status" value="1"/>
</dbReference>
<dbReference type="VEuPathDB" id="FungiDB:BDEG_28521"/>
<dbReference type="InterPro" id="IPR029058">
    <property type="entry name" value="AB_hydrolase_fold"/>
</dbReference>
<evidence type="ECO:0000259" key="8">
    <source>
        <dbReference type="Pfam" id="PF02897"/>
    </source>
</evidence>
<evidence type="ECO:0000313" key="10">
    <source>
        <dbReference type="Proteomes" id="UP000077115"/>
    </source>
</evidence>
<accession>A0A177WZN9</accession>
<dbReference type="Gene3D" id="2.130.10.120">
    <property type="entry name" value="Prolyl oligopeptidase, N-terminal domain"/>
    <property type="match status" value="1"/>
</dbReference>
<dbReference type="FunFam" id="3.40.50.1820:FF:000005">
    <property type="entry name" value="Prolyl endopeptidase"/>
    <property type="match status" value="1"/>
</dbReference>
<name>A0A177WZN9_BATDL</name>
<dbReference type="InterPro" id="IPR002471">
    <property type="entry name" value="Pept_S9_AS"/>
</dbReference>
<dbReference type="GO" id="GO:0005829">
    <property type="term" value="C:cytosol"/>
    <property type="evidence" value="ECO:0007669"/>
    <property type="project" value="TreeGrafter"/>
</dbReference>
<dbReference type="PANTHER" id="PTHR42881">
    <property type="entry name" value="PROLYL ENDOPEPTIDASE"/>
    <property type="match status" value="1"/>
</dbReference>
<dbReference type="AlphaFoldDB" id="A0A177WZN9"/>
<dbReference type="Pfam" id="PF00326">
    <property type="entry name" value="Peptidase_S9"/>
    <property type="match status" value="1"/>
</dbReference>
<keyword evidence="4 6" id="KW-0378">Hydrolase</keyword>
<dbReference type="STRING" id="403673.A0A177WZN9"/>
<dbReference type="InterPro" id="IPR001375">
    <property type="entry name" value="Peptidase_S9_cat"/>
</dbReference>
<dbReference type="Pfam" id="PF02897">
    <property type="entry name" value="Peptidase_S9_N"/>
    <property type="match status" value="1"/>
</dbReference>
<evidence type="ECO:0000256" key="4">
    <source>
        <dbReference type="ARBA" id="ARBA00022801"/>
    </source>
</evidence>
<organism evidence="9 10">
    <name type="scientific">Batrachochytrium dendrobatidis (strain JEL423)</name>
    <dbReference type="NCBI Taxonomy" id="403673"/>
    <lineage>
        <taxon>Eukaryota</taxon>
        <taxon>Fungi</taxon>
        <taxon>Fungi incertae sedis</taxon>
        <taxon>Chytridiomycota</taxon>
        <taxon>Chytridiomycota incertae sedis</taxon>
        <taxon>Chytridiomycetes</taxon>
        <taxon>Rhizophydiales</taxon>
        <taxon>Rhizophydiales incertae sedis</taxon>
        <taxon>Batrachochytrium</taxon>
    </lineage>
</organism>